<organism evidence="5 6">
    <name type="scientific">Trichosporon asahii var. asahii (strain ATCC 90039 / CBS 2479 / JCM 2466 / KCTC 7840 / NBRC 103889/ NCYC 2677 / UAMH 7654)</name>
    <name type="common">Yeast</name>
    <dbReference type="NCBI Taxonomy" id="1186058"/>
    <lineage>
        <taxon>Eukaryota</taxon>
        <taxon>Fungi</taxon>
        <taxon>Dikarya</taxon>
        <taxon>Basidiomycota</taxon>
        <taxon>Agaricomycotina</taxon>
        <taxon>Tremellomycetes</taxon>
        <taxon>Trichosporonales</taxon>
        <taxon>Trichosporonaceae</taxon>
        <taxon>Trichosporon</taxon>
    </lineage>
</organism>
<evidence type="ECO:0000259" key="4">
    <source>
        <dbReference type="Pfam" id="PF00347"/>
    </source>
</evidence>
<dbReference type="RefSeq" id="XP_014177928.1">
    <property type="nucleotide sequence ID" value="XM_014322453.1"/>
</dbReference>
<dbReference type="KEGG" id="tasa:A1Q1_04076"/>
<dbReference type="InterPro" id="IPR000702">
    <property type="entry name" value="Ribosomal_uL6-like"/>
</dbReference>
<dbReference type="OrthoDB" id="540873at2759"/>
<comment type="caution">
    <text evidence="5">The sequence shown here is derived from an EMBL/GenBank/DDBJ whole genome shotgun (WGS) entry which is preliminary data.</text>
</comment>
<dbReference type="AlphaFoldDB" id="J5QGC9"/>
<evidence type="ECO:0000313" key="5">
    <source>
        <dbReference type="EMBL" id="EJT47218.1"/>
    </source>
</evidence>
<name>J5QGC9_TRIAS</name>
<dbReference type="HOGENOM" id="CLU_065464_1_0_1"/>
<feature type="domain" description="Large ribosomal subunit protein uL6 alpha-beta" evidence="4">
    <location>
        <begin position="63"/>
        <end position="126"/>
    </location>
</feature>
<dbReference type="InterPro" id="IPR036789">
    <property type="entry name" value="Ribosomal_uL6-like_a/b-dom_sf"/>
</dbReference>
<dbReference type="GO" id="GO:0019843">
    <property type="term" value="F:rRNA binding"/>
    <property type="evidence" value="ECO:0007669"/>
    <property type="project" value="InterPro"/>
</dbReference>
<evidence type="ECO:0000256" key="2">
    <source>
        <dbReference type="ARBA" id="ARBA00022980"/>
    </source>
</evidence>
<dbReference type="PANTHER" id="PTHR11655:SF14">
    <property type="entry name" value="LARGE RIBOSOMAL SUBUNIT PROTEIN UL6M"/>
    <property type="match status" value="1"/>
</dbReference>
<proteinExistence type="inferred from homology"/>
<sequence length="254" mass="27773">MSALRGLRTLQCGIASSSRAFSTTAPTFSHIGSMPVPIPDKVTITYPELSIPPSTPRHAATAQRFVEVKGPLGTLVVPIDPSIILQPTDNGQLTLNVHDAKEKKQRSMWGLTRALVKNAVTGVSEGYTTELRLVGVGYRATVEPIPEVFRELLASVPRVARPAKPGAPPYTLPPIPTERINLKLGYSHPVLVNIPEGIKVSVPQPTKIVLTGTDNQKLGLFAAKIRRWRKPEPYRGKGIFINDETIKLKEIKKK</sequence>
<keyword evidence="3" id="KW-0687">Ribonucleoprotein</keyword>
<dbReference type="EMBL" id="ALBS01000261">
    <property type="protein sequence ID" value="EJT47218.1"/>
    <property type="molecule type" value="Genomic_DNA"/>
</dbReference>
<dbReference type="GeneID" id="25987589"/>
<dbReference type="InterPro" id="IPR020040">
    <property type="entry name" value="Ribosomal_uL6_a/b-dom"/>
</dbReference>
<dbReference type="Proteomes" id="UP000002748">
    <property type="component" value="Unassembled WGS sequence"/>
</dbReference>
<dbReference type="PANTHER" id="PTHR11655">
    <property type="entry name" value="60S/50S RIBOSOMAL PROTEIN L6/L9"/>
    <property type="match status" value="1"/>
</dbReference>
<keyword evidence="2 5" id="KW-0689">Ribosomal protein</keyword>
<dbReference type="Pfam" id="PF00347">
    <property type="entry name" value="Ribosomal_L6"/>
    <property type="match status" value="2"/>
</dbReference>
<protein>
    <submittedName>
        <fullName evidence="5">Ribosomal protein L6</fullName>
    </submittedName>
</protein>
<dbReference type="GO" id="GO:0003735">
    <property type="term" value="F:structural constituent of ribosome"/>
    <property type="evidence" value="ECO:0007669"/>
    <property type="project" value="InterPro"/>
</dbReference>
<evidence type="ECO:0000256" key="3">
    <source>
        <dbReference type="ARBA" id="ARBA00023274"/>
    </source>
</evidence>
<accession>J5QGC9</accession>
<dbReference type="SUPFAM" id="SSF56053">
    <property type="entry name" value="Ribosomal protein L6"/>
    <property type="match status" value="2"/>
</dbReference>
<dbReference type="VEuPathDB" id="FungiDB:A1Q1_04076"/>
<dbReference type="Gene3D" id="3.90.930.12">
    <property type="entry name" value="Ribosomal protein L6, alpha-beta domain"/>
    <property type="match status" value="2"/>
</dbReference>
<reference evidence="5 6" key="1">
    <citation type="journal article" date="2012" name="Eukaryot. Cell">
        <title>Draft genome sequence of CBS 2479, the standard type strain of Trichosporon asahii.</title>
        <authorList>
            <person name="Yang R.Y."/>
            <person name="Li H.T."/>
            <person name="Zhu H."/>
            <person name="Zhou G.P."/>
            <person name="Wang M."/>
            <person name="Wang L."/>
        </authorList>
    </citation>
    <scope>NUCLEOTIDE SEQUENCE [LARGE SCALE GENOMIC DNA]</scope>
    <source>
        <strain evidence="6">ATCC 90039 / CBS 2479 / JCM 2466 / KCTC 7840 / NCYC 2677 / UAMH 7654</strain>
    </source>
</reference>
<evidence type="ECO:0000256" key="1">
    <source>
        <dbReference type="ARBA" id="ARBA00009356"/>
    </source>
</evidence>
<feature type="domain" description="Large ribosomal subunit protein uL6 alpha-beta" evidence="4">
    <location>
        <begin position="179"/>
        <end position="239"/>
    </location>
</feature>
<dbReference type="GO" id="GO:0005762">
    <property type="term" value="C:mitochondrial large ribosomal subunit"/>
    <property type="evidence" value="ECO:0007669"/>
    <property type="project" value="TreeGrafter"/>
</dbReference>
<comment type="similarity">
    <text evidence="1">Belongs to the universal ribosomal protein uL6 family.</text>
</comment>
<gene>
    <name evidence="5" type="ORF">A1Q1_04076</name>
</gene>
<dbReference type="GO" id="GO:0006412">
    <property type="term" value="P:translation"/>
    <property type="evidence" value="ECO:0007669"/>
    <property type="project" value="InterPro"/>
</dbReference>
<evidence type="ECO:0000313" key="6">
    <source>
        <dbReference type="Proteomes" id="UP000002748"/>
    </source>
</evidence>